<feature type="domain" description="Transposase IS801/IS1294" evidence="1">
    <location>
        <begin position="97"/>
        <end position="225"/>
    </location>
</feature>
<dbReference type="InterPro" id="IPR026889">
    <property type="entry name" value="Zn_Tnp"/>
</dbReference>
<evidence type="ECO:0000313" key="4">
    <source>
        <dbReference type="Proteomes" id="UP000351155"/>
    </source>
</evidence>
<evidence type="ECO:0000259" key="2">
    <source>
        <dbReference type="Pfam" id="PF14319"/>
    </source>
</evidence>
<dbReference type="Pfam" id="PF04986">
    <property type="entry name" value="Y2_Tnp"/>
    <property type="match status" value="1"/>
</dbReference>
<dbReference type="Proteomes" id="UP000351155">
    <property type="component" value="Unassembled WGS sequence"/>
</dbReference>
<dbReference type="InterPro" id="IPR007069">
    <property type="entry name" value="Transposase_32"/>
</dbReference>
<proteinExistence type="predicted"/>
<dbReference type="EMBL" id="CAADIW010000005">
    <property type="protein sequence ID" value="VFS15030.1"/>
    <property type="molecule type" value="Genomic_DNA"/>
</dbReference>
<protein>
    <submittedName>
        <fullName evidence="3">Transposase</fullName>
    </submittedName>
</protein>
<reference evidence="3 4" key="1">
    <citation type="submission" date="2019-03" db="EMBL/GenBank/DDBJ databases">
        <authorList>
            <consortium name="Pathogen Informatics"/>
        </authorList>
    </citation>
    <scope>NUCLEOTIDE SEQUENCE [LARGE SCALE GENOMIC DNA]</scope>
    <source>
        <strain evidence="3 4">NCTC12126</strain>
    </source>
</reference>
<dbReference type="GO" id="GO:0004803">
    <property type="term" value="F:transposase activity"/>
    <property type="evidence" value="ECO:0007669"/>
    <property type="project" value="InterPro"/>
</dbReference>
<feature type="domain" description="Transposase zinc-binding" evidence="2">
    <location>
        <begin position="1"/>
        <end position="59"/>
    </location>
</feature>
<dbReference type="Pfam" id="PF14319">
    <property type="entry name" value="Zn_Tnp_IS91"/>
    <property type="match status" value="1"/>
</dbReference>
<dbReference type="GO" id="GO:0003677">
    <property type="term" value="F:DNA binding"/>
    <property type="evidence" value="ECO:0007669"/>
    <property type="project" value="InterPro"/>
</dbReference>
<dbReference type="GO" id="GO:0006313">
    <property type="term" value="P:DNA transposition"/>
    <property type="evidence" value="ECO:0007669"/>
    <property type="project" value="InterPro"/>
</dbReference>
<sequence>MGVRRYCCSSTDCAHSRFFCQSCKSKACSSCGFKATEQWVSQQSHILPDCDWQHITFTMPHLLWPFFNNNWPLLNALFRAATRAMLRWSRKQGVEAGIFCALHTYGRQLNQHPHIHLSVTRGGLDIKHGVWRDLFFKKHAVEEIWRGAVIRLLRHSYDLINPGGLPGLGHIRDKKQWQRYLQAQYGRRWKVHFAKKTRGAWRSIKYLGRYLKRPPVSAAKLRHYSRWRRSAPLLRPPDTAVPAADAVAGGDDSDAISAIFRRSILKWYVTTDFCPAVNGASCCRRCMRPWR</sequence>
<gene>
    <name evidence="3" type="ORF">NCTC12126_01104</name>
</gene>
<accession>A0A484WSW0</accession>
<organism evidence="3 4">
    <name type="scientific">Enterobacter cancerogenus</name>
    <dbReference type="NCBI Taxonomy" id="69218"/>
    <lineage>
        <taxon>Bacteria</taxon>
        <taxon>Pseudomonadati</taxon>
        <taxon>Pseudomonadota</taxon>
        <taxon>Gammaproteobacteria</taxon>
        <taxon>Enterobacterales</taxon>
        <taxon>Enterobacteriaceae</taxon>
        <taxon>Enterobacter</taxon>
        <taxon>Enterobacter cloacae complex</taxon>
    </lineage>
</organism>
<name>A0A484WSW0_9ENTR</name>
<dbReference type="PANTHER" id="PTHR37023">
    <property type="entry name" value="TRANSPOSASE"/>
    <property type="match status" value="1"/>
</dbReference>
<evidence type="ECO:0000313" key="3">
    <source>
        <dbReference type="EMBL" id="VFS15030.1"/>
    </source>
</evidence>
<dbReference type="PANTHER" id="PTHR37023:SF1">
    <property type="entry name" value="ISSOD25 TRANSPOSASE TNPA_ISSOD25"/>
    <property type="match status" value="1"/>
</dbReference>
<dbReference type="AlphaFoldDB" id="A0A484WSW0"/>
<evidence type="ECO:0000259" key="1">
    <source>
        <dbReference type="Pfam" id="PF04986"/>
    </source>
</evidence>